<keyword evidence="5" id="KW-1185">Reference proteome</keyword>
<evidence type="ECO:0000256" key="3">
    <source>
        <dbReference type="RuleBase" id="RU000363"/>
    </source>
</evidence>
<protein>
    <submittedName>
        <fullName evidence="4">SDR family oxidoreductase</fullName>
    </submittedName>
</protein>
<reference evidence="4" key="1">
    <citation type="submission" date="2022-05" db="EMBL/GenBank/DDBJ databases">
        <authorList>
            <person name="Pankratov T."/>
        </authorList>
    </citation>
    <scope>NUCLEOTIDE SEQUENCE</scope>
    <source>
        <strain evidence="4">BP6-180914</strain>
    </source>
</reference>
<dbReference type="PRINTS" id="PR00081">
    <property type="entry name" value="GDHRDH"/>
</dbReference>
<dbReference type="GO" id="GO:0016491">
    <property type="term" value="F:oxidoreductase activity"/>
    <property type="evidence" value="ECO:0007669"/>
    <property type="project" value="UniProtKB-KW"/>
</dbReference>
<name>A0AA41Z0R8_9HYPH</name>
<dbReference type="Proteomes" id="UP001165667">
    <property type="component" value="Unassembled WGS sequence"/>
</dbReference>
<dbReference type="InterPro" id="IPR002347">
    <property type="entry name" value="SDR_fam"/>
</dbReference>
<evidence type="ECO:0000256" key="2">
    <source>
        <dbReference type="ARBA" id="ARBA00023002"/>
    </source>
</evidence>
<dbReference type="Gene3D" id="3.40.50.720">
    <property type="entry name" value="NAD(P)-binding Rossmann-like Domain"/>
    <property type="match status" value="1"/>
</dbReference>
<evidence type="ECO:0000313" key="5">
    <source>
        <dbReference type="Proteomes" id="UP001165667"/>
    </source>
</evidence>
<dbReference type="SUPFAM" id="SSF51735">
    <property type="entry name" value="NAD(P)-binding Rossmann-fold domains"/>
    <property type="match status" value="1"/>
</dbReference>
<evidence type="ECO:0000313" key="4">
    <source>
        <dbReference type="EMBL" id="MCW6510841.1"/>
    </source>
</evidence>
<dbReference type="RefSeq" id="WP_282587213.1">
    <property type="nucleotide sequence ID" value="NZ_JAMOIM010000018.1"/>
</dbReference>
<dbReference type="PRINTS" id="PR00080">
    <property type="entry name" value="SDRFAMILY"/>
</dbReference>
<dbReference type="InterPro" id="IPR036291">
    <property type="entry name" value="NAD(P)-bd_dom_sf"/>
</dbReference>
<dbReference type="AlphaFoldDB" id="A0AA41Z0R8"/>
<keyword evidence="2" id="KW-0560">Oxidoreductase</keyword>
<dbReference type="FunFam" id="3.40.50.720:FF:000084">
    <property type="entry name" value="Short-chain dehydrogenase reductase"/>
    <property type="match status" value="1"/>
</dbReference>
<organism evidence="4 5">
    <name type="scientific">Lichenifustis flavocetrariae</name>
    <dbReference type="NCBI Taxonomy" id="2949735"/>
    <lineage>
        <taxon>Bacteria</taxon>
        <taxon>Pseudomonadati</taxon>
        <taxon>Pseudomonadota</taxon>
        <taxon>Alphaproteobacteria</taxon>
        <taxon>Hyphomicrobiales</taxon>
        <taxon>Lichenihabitantaceae</taxon>
        <taxon>Lichenifustis</taxon>
    </lineage>
</organism>
<dbReference type="CDD" id="cd05233">
    <property type="entry name" value="SDR_c"/>
    <property type="match status" value="1"/>
</dbReference>
<comment type="caution">
    <text evidence="4">The sequence shown here is derived from an EMBL/GenBank/DDBJ whole genome shotgun (WGS) entry which is preliminary data.</text>
</comment>
<gene>
    <name evidence="4" type="ORF">M8523_22765</name>
</gene>
<dbReference type="InterPro" id="IPR020904">
    <property type="entry name" value="Sc_DH/Rdtase_CS"/>
</dbReference>
<dbReference type="PANTHER" id="PTHR24321">
    <property type="entry name" value="DEHYDROGENASES, SHORT CHAIN"/>
    <property type="match status" value="1"/>
</dbReference>
<comment type="similarity">
    <text evidence="1 3">Belongs to the short-chain dehydrogenases/reductases (SDR) family.</text>
</comment>
<proteinExistence type="inferred from homology"/>
<accession>A0AA41Z0R8</accession>
<dbReference type="Pfam" id="PF00106">
    <property type="entry name" value="adh_short"/>
    <property type="match status" value="1"/>
</dbReference>
<dbReference type="PANTHER" id="PTHR24321:SF15">
    <property type="entry name" value="OXIDOREDUCTASE UCPA"/>
    <property type="match status" value="1"/>
</dbReference>
<dbReference type="PROSITE" id="PS00061">
    <property type="entry name" value="ADH_SHORT"/>
    <property type="match status" value="1"/>
</dbReference>
<evidence type="ECO:0000256" key="1">
    <source>
        <dbReference type="ARBA" id="ARBA00006484"/>
    </source>
</evidence>
<sequence>MNFYDFKSRVAIVTGGGQGIGRTVAERILAGGGSVCIWDRDAALLEKTVTELGEPTGVHGIPVDIGDLAAVEAGTAETIKRFGQIDVLINNAAIVGPNTSTWTYPADAFANVVHVGLVGTFHCCRAVVPHMIARDYGRIVNLSSIAGKEGNPNAVAYSSTKAGVIALTKSLGKELADKNISVNCVTPAVAKTAMALSQAPEHLAYILAKIPRGRMLELSEAASMICWLASEESSFTTGAVFDLSGGRATY</sequence>
<dbReference type="EMBL" id="JAMOIM010000018">
    <property type="protein sequence ID" value="MCW6510841.1"/>
    <property type="molecule type" value="Genomic_DNA"/>
</dbReference>